<gene>
    <name evidence="2" type="ORF">COCNU_09G003880</name>
</gene>
<dbReference type="EMBL" id="CM017880">
    <property type="protein sequence ID" value="KAG1360925.1"/>
    <property type="molecule type" value="Genomic_DNA"/>
</dbReference>
<proteinExistence type="predicted"/>
<evidence type="ECO:0000313" key="2">
    <source>
        <dbReference type="EMBL" id="KAG1360925.1"/>
    </source>
</evidence>
<protein>
    <submittedName>
        <fullName evidence="2">Putative bromodomain testis-specific protein</fullName>
    </submittedName>
</protein>
<organism evidence="2 3">
    <name type="scientific">Cocos nucifera</name>
    <name type="common">Coconut palm</name>
    <dbReference type="NCBI Taxonomy" id="13894"/>
    <lineage>
        <taxon>Eukaryota</taxon>
        <taxon>Viridiplantae</taxon>
        <taxon>Streptophyta</taxon>
        <taxon>Embryophyta</taxon>
        <taxon>Tracheophyta</taxon>
        <taxon>Spermatophyta</taxon>
        <taxon>Magnoliopsida</taxon>
        <taxon>Liliopsida</taxon>
        <taxon>Arecaceae</taxon>
        <taxon>Arecoideae</taxon>
        <taxon>Cocoseae</taxon>
        <taxon>Attaleinae</taxon>
        <taxon>Cocos</taxon>
    </lineage>
</organism>
<reference evidence="2" key="2">
    <citation type="submission" date="2019-07" db="EMBL/GenBank/DDBJ databases">
        <authorList>
            <person name="Yang Y."/>
            <person name="Bocs S."/>
            <person name="Baudouin L."/>
        </authorList>
    </citation>
    <scope>NUCLEOTIDE SEQUENCE</scope>
    <source>
        <tissue evidence="2">Spear leaf of Hainan Tall coconut</tissue>
    </source>
</reference>
<keyword evidence="3" id="KW-1185">Reference proteome</keyword>
<dbReference type="AlphaFoldDB" id="A0A8K0IL61"/>
<dbReference type="Proteomes" id="UP000797356">
    <property type="component" value="Chromosome 9"/>
</dbReference>
<feature type="region of interest" description="Disordered" evidence="1">
    <location>
        <begin position="1"/>
        <end position="58"/>
    </location>
</feature>
<feature type="region of interest" description="Disordered" evidence="1">
    <location>
        <begin position="106"/>
        <end position="137"/>
    </location>
</feature>
<evidence type="ECO:0000313" key="3">
    <source>
        <dbReference type="Proteomes" id="UP000797356"/>
    </source>
</evidence>
<evidence type="ECO:0000256" key="1">
    <source>
        <dbReference type="SAM" id="MobiDB-lite"/>
    </source>
</evidence>
<sequence length="137" mass="15175">MAEEGEGQRRRQRQEGSSGLAPLGPTTLQSPATRYLVDPHSQRRKIQPPPVDRLAGAGTPSLSVVAAGRWPEKAALDLNASPLEEEEQWERSSAYKAAISAQARKRRLEIQREKNNSRSSSPPPALFSMAHKMPRLR</sequence>
<accession>A0A8K0IL61</accession>
<comment type="caution">
    <text evidence="2">The sequence shown here is derived from an EMBL/GenBank/DDBJ whole genome shotgun (WGS) entry which is preliminary data.</text>
</comment>
<reference evidence="2" key="1">
    <citation type="journal article" date="2017" name="Gigascience">
        <title>The genome draft of coconut (Cocos nucifera).</title>
        <authorList>
            <person name="Xiao Y."/>
            <person name="Xu P."/>
            <person name="Fan H."/>
            <person name="Baudouin L."/>
            <person name="Xia W."/>
            <person name="Bocs S."/>
            <person name="Xu J."/>
            <person name="Li Q."/>
            <person name="Guo A."/>
            <person name="Zhou L."/>
            <person name="Li J."/>
            <person name="Wu Y."/>
            <person name="Ma Z."/>
            <person name="Armero A."/>
            <person name="Issali A.E."/>
            <person name="Liu N."/>
            <person name="Peng M."/>
            <person name="Yang Y."/>
        </authorList>
    </citation>
    <scope>NUCLEOTIDE SEQUENCE</scope>
    <source>
        <tissue evidence="2">Spear leaf of Hainan Tall coconut</tissue>
    </source>
</reference>
<name>A0A8K0IL61_COCNU</name>
<dbReference type="OrthoDB" id="777924at2759"/>